<dbReference type="KEGG" id="bnn:FOA43_000456"/>
<organism evidence="1 2">
    <name type="scientific">Eeniella nana</name>
    <name type="common">Yeast</name>
    <name type="synonym">Brettanomyces nanus</name>
    <dbReference type="NCBI Taxonomy" id="13502"/>
    <lineage>
        <taxon>Eukaryota</taxon>
        <taxon>Fungi</taxon>
        <taxon>Dikarya</taxon>
        <taxon>Ascomycota</taxon>
        <taxon>Saccharomycotina</taxon>
        <taxon>Pichiomycetes</taxon>
        <taxon>Pichiales</taxon>
        <taxon>Pichiaceae</taxon>
        <taxon>Brettanomyces</taxon>
    </lineage>
</organism>
<gene>
    <name evidence="1" type="ORF">FOA43_000456</name>
</gene>
<proteinExistence type="predicted"/>
<evidence type="ECO:0000313" key="2">
    <source>
        <dbReference type="Proteomes" id="UP000662931"/>
    </source>
</evidence>
<dbReference type="OrthoDB" id="198787at2759"/>
<evidence type="ECO:0000313" key="1">
    <source>
        <dbReference type="EMBL" id="QPG73150.1"/>
    </source>
</evidence>
<dbReference type="GeneID" id="62193857"/>
<dbReference type="Proteomes" id="UP000662931">
    <property type="component" value="Chromosome 1"/>
</dbReference>
<protein>
    <submittedName>
        <fullName evidence="1">Uncharacterized protein</fullName>
    </submittedName>
</protein>
<sequence>MISLIAEINRFNSNFPLVTYAPIDNVSESFDSLESKREFKLVDEEEEDNGNVNQYTKFKLGVYNVLPFNFDENILVTVDPLCFFALLLLASRSGCYLPKLGPDTNSAGYANTRNGSIVSLAFGASPDGELPILIEDEIDKITKTVKRKVRRTTVVNKFALASVTDTTELMYIKLVDTRLFDFYISRLTLTKDKSLIMRLYSLSGIEEKQQDISEKLVYPSVMAHLVSRFQFDLRNPSIASAFNTGFFWFPSWIRPKYYTQSINEEYQRCKDEGIEALLQFERVYNDAGQKGFFFGSETNKPSVFDYKLAAMVYCILDLAEFVDEFAQVKVKCPGLAFHCAAVMKTVMK</sequence>
<dbReference type="RefSeq" id="XP_038776715.1">
    <property type="nucleotide sequence ID" value="XM_038920787.1"/>
</dbReference>
<accession>A0A875RN40</accession>
<dbReference type="InterPro" id="IPR021211">
    <property type="entry name" value="SAM35"/>
</dbReference>
<dbReference type="AlphaFoldDB" id="A0A875RN40"/>
<dbReference type="Pfam" id="PF10806">
    <property type="entry name" value="SAM35"/>
    <property type="match status" value="1"/>
</dbReference>
<reference evidence="1" key="1">
    <citation type="submission" date="2020-10" db="EMBL/GenBank/DDBJ databases">
        <authorList>
            <person name="Roach M.J.R."/>
        </authorList>
    </citation>
    <scope>NUCLEOTIDE SEQUENCE</scope>
    <source>
        <strain evidence="1">CBS 1945</strain>
    </source>
</reference>
<dbReference type="EMBL" id="CP064812">
    <property type="protein sequence ID" value="QPG73150.1"/>
    <property type="molecule type" value="Genomic_DNA"/>
</dbReference>
<name>A0A875RN40_EENNA</name>
<keyword evidence="2" id="KW-1185">Reference proteome</keyword>